<protein>
    <submittedName>
        <fullName evidence="2">Uncharacterized protein</fullName>
    </submittedName>
</protein>
<reference evidence="2" key="1">
    <citation type="submission" date="2020-03" db="EMBL/GenBank/DDBJ databases">
        <authorList>
            <person name="Weist P."/>
        </authorList>
    </citation>
    <scope>NUCLEOTIDE SEQUENCE</scope>
</reference>
<feature type="region of interest" description="Disordered" evidence="1">
    <location>
        <begin position="48"/>
        <end position="69"/>
    </location>
</feature>
<feature type="compositionally biased region" description="Basic and acidic residues" evidence="1">
    <location>
        <begin position="60"/>
        <end position="69"/>
    </location>
</feature>
<organism evidence="2 3">
    <name type="scientific">Pleuronectes platessa</name>
    <name type="common">European plaice</name>
    <dbReference type="NCBI Taxonomy" id="8262"/>
    <lineage>
        <taxon>Eukaryota</taxon>
        <taxon>Metazoa</taxon>
        <taxon>Chordata</taxon>
        <taxon>Craniata</taxon>
        <taxon>Vertebrata</taxon>
        <taxon>Euteleostomi</taxon>
        <taxon>Actinopterygii</taxon>
        <taxon>Neopterygii</taxon>
        <taxon>Teleostei</taxon>
        <taxon>Neoteleostei</taxon>
        <taxon>Acanthomorphata</taxon>
        <taxon>Carangaria</taxon>
        <taxon>Pleuronectiformes</taxon>
        <taxon>Pleuronectoidei</taxon>
        <taxon>Pleuronectidae</taxon>
        <taxon>Pleuronectes</taxon>
    </lineage>
</organism>
<accession>A0A9N7V2E5</accession>
<name>A0A9N7V2E5_PLEPL</name>
<dbReference type="AlphaFoldDB" id="A0A9N7V2E5"/>
<dbReference type="Proteomes" id="UP001153269">
    <property type="component" value="Unassembled WGS sequence"/>
</dbReference>
<keyword evidence="3" id="KW-1185">Reference proteome</keyword>
<evidence type="ECO:0000256" key="1">
    <source>
        <dbReference type="SAM" id="MobiDB-lite"/>
    </source>
</evidence>
<sequence length="69" mass="7241">MSSADVVQGRESAPKQLLLIESPGPHPLGLLGRGRICDCGKNKLTKGPKSIGTKCGNTRGGDRTAVRQK</sequence>
<gene>
    <name evidence="2" type="ORF">PLEPLA_LOCUS31931</name>
</gene>
<dbReference type="EMBL" id="CADEAL010003334">
    <property type="protein sequence ID" value="CAB1444215.1"/>
    <property type="molecule type" value="Genomic_DNA"/>
</dbReference>
<evidence type="ECO:0000313" key="2">
    <source>
        <dbReference type="EMBL" id="CAB1444215.1"/>
    </source>
</evidence>
<evidence type="ECO:0000313" key="3">
    <source>
        <dbReference type="Proteomes" id="UP001153269"/>
    </source>
</evidence>
<comment type="caution">
    <text evidence="2">The sequence shown here is derived from an EMBL/GenBank/DDBJ whole genome shotgun (WGS) entry which is preliminary data.</text>
</comment>
<proteinExistence type="predicted"/>